<dbReference type="SUPFAM" id="SSF55920">
    <property type="entry name" value="Creatinase/aminopeptidase"/>
    <property type="match status" value="1"/>
</dbReference>
<dbReference type="InterPro" id="IPR036005">
    <property type="entry name" value="Creatinase/aminopeptidase-like"/>
</dbReference>
<feature type="binding site" evidence="6">
    <location>
        <position position="210"/>
    </location>
    <ligand>
        <name>a divalent metal cation</name>
        <dbReference type="ChEBI" id="CHEBI:60240"/>
        <label>2</label>
        <note>catalytic</note>
    </ligand>
</feature>
<feature type="binding site" evidence="6">
    <location>
        <position position="114"/>
    </location>
    <ligand>
        <name>a divalent metal cation</name>
        <dbReference type="ChEBI" id="CHEBI:60240"/>
        <label>2</label>
        <note>catalytic</note>
    </ligand>
</feature>
<keyword evidence="4 6" id="KW-0479">Metal-binding</keyword>
<evidence type="ECO:0000259" key="8">
    <source>
        <dbReference type="Pfam" id="PF00557"/>
    </source>
</evidence>
<keyword evidence="2 6" id="KW-0031">Aminopeptidase</keyword>
<keyword evidence="10" id="KW-1185">Reference proteome</keyword>
<dbReference type="PRINTS" id="PR00599">
    <property type="entry name" value="MAPEPTIDASE"/>
</dbReference>
<dbReference type="PANTHER" id="PTHR43330">
    <property type="entry name" value="METHIONINE AMINOPEPTIDASE"/>
    <property type="match status" value="1"/>
</dbReference>
<evidence type="ECO:0000256" key="7">
    <source>
        <dbReference type="RuleBase" id="RU003653"/>
    </source>
</evidence>
<dbReference type="GO" id="GO:0046872">
    <property type="term" value="F:metal ion binding"/>
    <property type="evidence" value="ECO:0007669"/>
    <property type="project" value="UniProtKB-UniRule"/>
</dbReference>
<evidence type="ECO:0000256" key="4">
    <source>
        <dbReference type="ARBA" id="ARBA00022723"/>
    </source>
</evidence>
<dbReference type="RefSeq" id="WP_066608902.1">
    <property type="nucleotide sequence ID" value="NZ_CP014230.1"/>
</dbReference>
<dbReference type="EC" id="3.4.11.18" evidence="6 7"/>
<comment type="similarity">
    <text evidence="6">Belongs to the peptidase M24A family. Methionine aminopeptidase type 1 subfamily.</text>
</comment>
<comment type="subunit">
    <text evidence="6">Monomer.</text>
</comment>
<dbReference type="Pfam" id="PF00557">
    <property type="entry name" value="Peptidase_M24"/>
    <property type="match status" value="1"/>
</dbReference>
<dbReference type="EMBL" id="CP014230">
    <property type="protein sequence ID" value="AMD94087.1"/>
    <property type="molecule type" value="Genomic_DNA"/>
</dbReference>
<evidence type="ECO:0000256" key="5">
    <source>
        <dbReference type="ARBA" id="ARBA00022801"/>
    </source>
</evidence>
<evidence type="ECO:0000313" key="10">
    <source>
        <dbReference type="Proteomes" id="UP000063964"/>
    </source>
</evidence>
<reference evidence="10" key="1">
    <citation type="submission" date="2016-02" db="EMBL/GenBank/DDBJ databases">
        <authorList>
            <person name="Holder M.E."/>
            <person name="Ajami N.J."/>
            <person name="Petrosino J.F."/>
        </authorList>
    </citation>
    <scope>NUCLEOTIDE SEQUENCE [LARGE SCALE GENOMIC DNA]</scope>
    <source>
        <strain evidence="10">DSM 12838</strain>
    </source>
</reference>
<comment type="catalytic activity">
    <reaction evidence="6 7">
        <text>Release of N-terminal amino acids, preferentially methionine, from peptides and arylamides.</text>
        <dbReference type="EC" id="3.4.11.18"/>
    </reaction>
</comment>
<evidence type="ECO:0000256" key="1">
    <source>
        <dbReference type="ARBA" id="ARBA00002521"/>
    </source>
</evidence>
<dbReference type="GO" id="GO:0070006">
    <property type="term" value="F:metalloaminopeptidase activity"/>
    <property type="evidence" value="ECO:0007669"/>
    <property type="project" value="UniProtKB-UniRule"/>
</dbReference>
<feature type="binding site" evidence="6">
    <location>
        <position position="86"/>
    </location>
    <ligand>
        <name>substrate</name>
    </ligand>
</feature>
<dbReference type="NCBIfam" id="TIGR00500">
    <property type="entry name" value="met_pdase_I"/>
    <property type="match status" value="1"/>
</dbReference>
<comment type="function">
    <text evidence="1 6">Removes the N-terminal methionine from nascent proteins. The N-terminal methionine is often cleaved when the second residue in the primary sequence is small and uncharged (Met-Ala-, Cys, Gly, Pro, Ser, Thr, or Val). Requires deformylation of the N(alpha)-formylated initiator methionine before it can be hydrolyzed.</text>
</comment>
<feature type="binding site" evidence="6">
    <location>
        <position position="114"/>
    </location>
    <ligand>
        <name>a divalent metal cation</name>
        <dbReference type="ChEBI" id="CHEBI:60240"/>
        <label>1</label>
    </ligand>
</feature>
<keyword evidence="5 6" id="KW-0378">Hydrolase</keyword>
<protein>
    <recommendedName>
        <fullName evidence="6 7">Methionine aminopeptidase</fullName>
        <shortName evidence="6">MAP</shortName>
        <shortName evidence="6">MetAP</shortName>
        <ecNumber evidence="6 7">3.4.11.18</ecNumber>
    </recommendedName>
    <alternativeName>
        <fullName evidence="6">Peptidase M</fullName>
    </alternativeName>
</protein>
<feature type="binding site" evidence="6">
    <location>
        <position position="241"/>
    </location>
    <ligand>
        <name>a divalent metal cation</name>
        <dbReference type="ChEBI" id="CHEBI:60240"/>
        <label>2</label>
        <note>catalytic</note>
    </ligand>
</feature>
<feature type="binding site" evidence="6">
    <location>
        <position position="177"/>
    </location>
    <ligand>
        <name>a divalent metal cation</name>
        <dbReference type="ChEBI" id="CHEBI:60240"/>
        <label>2</label>
        <note>catalytic</note>
    </ligand>
</feature>
<evidence type="ECO:0000256" key="6">
    <source>
        <dbReference type="HAMAP-Rule" id="MF_01974"/>
    </source>
</evidence>
<name>A0A0X8JSM2_9BACT</name>
<dbReference type="InterPro" id="IPR000994">
    <property type="entry name" value="Pept_M24"/>
</dbReference>
<evidence type="ECO:0000313" key="9">
    <source>
        <dbReference type="EMBL" id="AMD94087.1"/>
    </source>
</evidence>
<evidence type="ECO:0000256" key="3">
    <source>
        <dbReference type="ARBA" id="ARBA00022670"/>
    </source>
</evidence>
<keyword evidence="3 6" id="KW-0645">Protease</keyword>
<sequence length="259" mass="27905">MAEEYWKRYRIRLKDAEAVRGIARAGQLVVQTLEMAAGHIRPGVSTEELNTLVHEFTLTHGAVPAPLDYHGFPKSVCVSVNNEVCHGIPGPRQLAEGDIVNIDVTSILDGWFADANRTFLVGKTDPEAERLVDVTRQCLALGISAVRPGATLGDVGHAIQTHAENAGFSVVRELVGHGVGHAFHEQPQVPHTGRPGQGIVLVPGMVFTIEPMINAGGWPTKRLDDGWTVVTADGSLSAQFEQTVLVTDKGVRSLTPFEL</sequence>
<organism evidence="9 10">
    <name type="scientific">Desulfomicrobium orale DSM 12838</name>
    <dbReference type="NCBI Taxonomy" id="888061"/>
    <lineage>
        <taxon>Bacteria</taxon>
        <taxon>Pseudomonadati</taxon>
        <taxon>Thermodesulfobacteriota</taxon>
        <taxon>Desulfovibrionia</taxon>
        <taxon>Desulfovibrionales</taxon>
        <taxon>Desulfomicrobiaceae</taxon>
        <taxon>Desulfomicrobium</taxon>
    </lineage>
</organism>
<dbReference type="Proteomes" id="UP000063964">
    <property type="component" value="Chromosome"/>
</dbReference>
<feature type="binding site" evidence="6">
    <location>
        <position position="103"/>
    </location>
    <ligand>
        <name>a divalent metal cation</name>
        <dbReference type="ChEBI" id="CHEBI:60240"/>
        <label>1</label>
    </ligand>
</feature>
<dbReference type="AlphaFoldDB" id="A0A0X8JSM2"/>
<comment type="cofactor">
    <cofactor evidence="6">
        <name>Co(2+)</name>
        <dbReference type="ChEBI" id="CHEBI:48828"/>
    </cofactor>
    <cofactor evidence="6">
        <name>Zn(2+)</name>
        <dbReference type="ChEBI" id="CHEBI:29105"/>
    </cofactor>
    <cofactor evidence="6">
        <name>Mn(2+)</name>
        <dbReference type="ChEBI" id="CHEBI:29035"/>
    </cofactor>
    <cofactor evidence="6">
        <name>Fe(2+)</name>
        <dbReference type="ChEBI" id="CHEBI:29033"/>
    </cofactor>
    <text evidence="6">Binds 2 divalent metal cations per subunit. Has a high-affinity and a low affinity metal-binding site. The true nature of the physiological cofactor is under debate. The enzyme is active with cobalt, zinc, manganese or divalent iron ions. Most likely, methionine aminopeptidases function as mononuclear Fe(2+)-metalloproteases under physiological conditions, and the catalytically relevant metal-binding site has been assigned to the histidine-containing high-affinity site.</text>
</comment>
<feature type="binding site" evidence="6">
    <location>
        <position position="241"/>
    </location>
    <ligand>
        <name>a divalent metal cation</name>
        <dbReference type="ChEBI" id="CHEBI:60240"/>
        <label>1</label>
    </ligand>
</feature>
<feature type="domain" description="Peptidase M24" evidence="8">
    <location>
        <begin position="22"/>
        <end position="248"/>
    </location>
</feature>
<dbReference type="InterPro" id="IPR002467">
    <property type="entry name" value="Pept_M24A_MAP1"/>
</dbReference>
<dbReference type="InterPro" id="IPR001714">
    <property type="entry name" value="Pept_M24_MAP"/>
</dbReference>
<dbReference type="GO" id="GO:0006508">
    <property type="term" value="P:proteolysis"/>
    <property type="evidence" value="ECO:0007669"/>
    <property type="project" value="UniProtKB-KW"/>
</dbReference>
<dbReference type="STRING" id="888061.AXF15_09845"/>
<dbReference type="GO" id="GO:0004239">
    <property type="term" value="F:initiator methionyl aminopeptidase activity"/>
    <property type="evidence" value="ECO:0007669"/>
    <property type="project" value="UniProtKB-UniRule"/>
</dbReference>
<gene>
    <name evidence="6" type="primary">map</name>
    <name evidence="9" type="ORF">AXF15_09845</name>
</gene>
<proteinExistence type="inferred from homology"/>
<dbReference type="KEGG" id="doa:AXF15_09845"/>
<dbReference type="CDD" id="cd01086">
    <property type="entry name" value="MetAP1"/>
    <property type="match status" value="1"/>
</dbReference>
<dbReference type="Gene3D" id="3.90.230.10">
    <property type="entry name" value="Creatinase/methionine aminopeptidase superfamily"/>
    <property type="match status" value="1"/>
</dbReference>
<evidence type="ECO:0000256" key="2">
    <source>
        <dbReference type="ARBA" id="ARBA00022438"/>
    </source>
</evidence>
<dbReference type="PANTHER" id="PTHR43330:SF8">
    <property type="entry name" value="METHIONINE AMINOPEPTIDASE 1D, MITOCHONDRIAL"/>
    <property type="match status" value="1"/>
</dbReference>
<accession>A0A0X8JSM2</accession>
<feature type="binding site" evidence="6">
    <location>
        <position position="184"/>
    </location>
    <ligand>
        <name>substrate</name>
    </ligand>
</feature>
<dbReference type="HAMAP" id="MF_01974">
    <property type="entry name" value="MetAP_1"/>
    <property type="match status" value="1"/>
</dbReference>